<comment type="pathway">
    <text evidence="3">Carbohydrate metabolism; tricarboxylic acid cycle; (S)-malate from fumarate: step 1/1.</text>
</comment>
<dbReference type="SUPFAM" id="SSF48557">
    <property type="entry name" value="L-aspartase-like"/>
    <property type="match status" value="1"/>
</dbReference>
<comment type="miscellaneous">
    <text evidence="3">There are 2 substrate-binding sites: the catalytic A site, and the non-catalytic B site that may play a role in the transfer of substrate or product between the active site and the solvent. Alternatively, the B site may bind allosteric effectors.</text>
</comment>
<dbReference type="InterPro" id="IPR005677">
    <property type="entry name" value="Fum_hydII"/>
</dbReference>
<dbReference type="InterPro" id="IPR022761">
    <property type="entry name" value="Fumarate_lyase_N"/>
</dbReference>
<evidence type="ECO:0000256" key="2">
    <source>
        <dbReference type="ARBA" id="ARBA00023239"/>
    </source>
</evidence>
<dbReference type="Proteomes" id="UP001568698">
    <property type="component" value="Unassembled WGS sequence"/>
</dbReference>
<feature type="active site" description="Proton donor/acceptor" evidence="3">
    <location>
        <position position="186"/>
    </location>
</feature>
<evidence type="ECO:0000256" key="1">
    <source>
        <dbReference type="ARBA" id="ARBA00009084"/>
    </source>
</evidence>
<dbReference type="PANTHER" id="PTHR11444:SF1">
    <property type="entry name" value="FUMARATE HYDRATASE, MITOCHONDRIAL"/>
    <property type="match status" value="1"/>
</dbReference>
<comment type="caution">
    <text evidence="6">The sequence shown here is derived from an EMBL/GenBank/DDBJ whole genome shotgun (WGS) entry which is preliminary data.</text>
</comment>
<keyword evidence="2 3" id="KW-0456">Lyase</keyword>
<accession>A0ABV4K446</accession>
<comment type="subcellular location">
    <subcellularLocation>
        <location evidence="3">Cytoplasm</location>
    </subcellularLocation>
</comment>
<comment type="similarity">
    <text evidence="1 3">Belongs to the class-II fumarase/aspartase family. Fumarase subfamily.</text>
</comment>
<feature type="binding site" description="in site B" evidence="3">
    <location>
        <begin position="127"/>
        <end position="130"/>
    </location>
    <ligand>
        <name>substrate</name>
    </ligand>
</feature>
<dbReference type="EC" id="4.2.1.2" evidence="3"/>
<dbReference type="CDD" id="cd01362">
    <property type="entry name" value="Fumarase_classII"/>
    <property type="match status" value="1"/>
</dbReference>
<protein>
    <recommendedName>
        <fullName evidence="3">Fumarate hydratase class II</fullName>
        <shortName evidence="3">Fumarase C</shortName>
        <ecNumber evidence="3">4.2.1.2</ecNumber>
    </recommendedName>
    <alternativeName>
        <fullName evidence="3">Aerobic fumarase</fullName>
    </alternativeName>
    <alternativeName>
        <fullName evidence="3">Iron-independent fumarase</fullName>
    </alternativeName>
</protein>
<sequence length="462" mass="49751">MFRIETDSLGEVRVPEEALWGAQTQRALTLFTIDGELMPREMIRAYAILKKGCALANAEAGKLDKERRDLIVVVCDEILDRRHADMFPLPVWISGSGTQFNMNVNEVIANRCSQLAGRPVGSKKPVHPNDHVNMSQSTNDNFPTVMYMAVATTIIERLLPSLAAMREELSRKAEAWDGIVKIGRTHMQDATPLTLGQEFSGYAAMLEDGEGRVRAALEAAFELTLGGTAVGTGVNSWPGFAEAAIGHIAALSGLPFVPARNRFAAQGSHDALVHVSSALKTLANSLNKIASDIRLLSCGPRAGLGELIIPANEPGSSIMPGKVNPTQCEALTMVSLQTIANDLAVTLGGTGGVLEMNVYKPLIVRNVLHSARLLGDGMHSFTEHLLKGLEPDRERIAAHVAHSLMLVTALAPVIGYDKSAKIALHAHKTGQSLREAALELGFVTAEEFDRVVVPEEMIRPKG</sequence>
<dbReference type="EMBL" id="JBGLYH010000039">
    <property type="protein sequence ID" value="MEZ7197690.1"/>
    <property type="molecule type" value="Genomic_DNA"/>
</dbReference>
<dbReference type="Pfam" id="PF10415">
    <property type="entry name" value="FumaraseC_C"/>
    <property type="match status" value="1"/>
</dbReference>
<dbReference type="Gene3D" id="1.10.40.30">
    <property type="entry name" value="Fumarase/aspartase (C-terminal domain)"/>
    <property type="match status" value="1"/>
</dbReference>
<gene>
    <name evidence="3" type="primary">fumC</name>
    <name evidence="6" type="ORF">AB6M95_13075</name>
</gene>
<keyword evidence="7" id="KW-1185">Reference proteome</keyword>
<evidence type="ECO:0000313" key="6">
    <source>
        <dbReference type="EMBL" id="MEZ7197690.1"/>
    </source>
</evidence>
<feature type="binding site" evidence="3">
    <location>
        <begin position="322"/>
        <end position="324"/>
    </location>
    <ligand>
        <name>substrate</name>
    </ligand>
</feature>
<dbReference type="Gene3D" id="1.20.200.10">
    <property type="entry name" value="Fumarase/aspartase (Central domain)"/>
    <property type="match status" value="1"/>
</dbReference>
<feature type="domain" description="Fumarate lyase N-terminal" evidence="4">
    <location>
        <begin position="10"/>
        <end position="337"/>
    </location>
</feature>
<comment type="subunit">
    <text evidence="3">Homotetramer.</text>
</comment>
<dbReference type="Pfam" id="PF00206">
    <property type="entry name" value="Lyase_1"/>
    <property type="match status" value="1"/>
</dbReference>
<keyword evidence="3" id="KW-0816">Tricarboxylic acid cycle</keyword>
<name>A0ABV4K446_9BACT</name>
<dbReference type="Gene3D" id="1.10.275.10">
    <property type="entry name" value="Fumarase/aspartase (N-terminal domain)"/>
    <property type="match status" value="1"/>
</dbReference>
<feature type="binding site" evidence="3">
    <location>
        <begin position="96"/>
        <end position="98"/>
    </location>
    <ligand>
        <name>substrate</name>
    </ligand>
</feature>
<reference evidence="6 7" key="1">
    <citation type="submission" date="2024-08" db="EMBL/GenBank/DDBJ databases">
        <title>Sulfate-reducing bacteria isolated from formation water of the oil field in Kazakhstan and description of Pseudodesulfovibrio sp.</title>
        <authorList>
            <person name="Bidzhieva S.K."/>
            <person name="Tourova T.P."/>
            <person name="Grouzdev D.S."/>
            <person name="Beletsky A.V."/>
            <person name="Sokolova D.S."/>
            <person name="Samigullina S.R."/>
            <person name="Poltaraus A.B."/>
            <person name="Avtukh A.N."/>
            <person name="Tereshina V.M."/>
            <person name="Zhaparov N.S."/>
            <person name="Mardanov A.V."/>
            <person name="Nazina T.N."/>
        </authorList>
    </citation>
    <scope>NUCLEOTIDE SEQUENCE [LARGE SCALE GENOMIC DNA]</scope>
    <source>
        <strain evidence="6 7">9FUS</strain>
    </source>
</reference>
<dbReference type="InterPro" id="IPR000362">
    <property type="entry name" value="Fumarate_lyase_fam"/>
</dbReference>
<dbReference type="InterPro" id="IPR008948">
    <property type="entry name" value="L-Aspartase-like"/>
</dbReference>
<dbReference type="PRINTS" id="PR00149">
    <property type="entry name" value="FUMRATELYASE"/>
</dbReference>
<evidence type="ECO:0000259" key="5">
    <source>
        <dbReference type="Pfam" id="PF10415"/>
    </source>
</evidence>
<feature type="active site" evidence="3">
    <location>
        <position position="316"/>
    </location>
</feature>
<comment type="function">
    <text evidence="3">Involved in the TCA cycle. Catalyzes the stereospecific interconversion of fumarate to L-malate.</text>
</comment>
<dbReference type="HAMAP" id="MF_00743">
    <property type="entry name" value="FumaraseC"/>
    <property type="match status" value="1"/>
</dbReference>
<organism evidence="6 7">
    <name type="scientific">Pseudodesulfovibrio karagichevae</name>
    <dbReference type="NCBI Taxonomy" id="3239305"/>
    <lineage>
        <taxon>Bacteria</taxon>
        <taxon>Pseudomonadati</taxon>
        <taxon>Thermodesulfobacteriota</taxon>
        <taxon>Desulfovibrionia</taxon>
        <taxon>Desulfovibrionales</taxon>
        <taxon>Desulfovibrionaceae</taxon>
    </lineage>
</organism>
<feature type="binding site" evidence="3">
    <location>
        <begin position="137"/>
        <end position="139"/>
    </location>
    <ligand>
        <name>substrate</name>
    </ligand>
</feature>
<evidence type="ECO:0000313" key="7">
    <source>
        <dbReference type="Proteomes" id="UP001568698"/>
    </source>
</evidence>
<feature type="site" description="Important for catalytic activity" evidence="3">
    <location>
        <position position="329"/>
    </location>
</feature>
<feature type="binding site" evidence="3">
    <location>
        <position position="317"/>
    </location>
    <ligand>
        <name>substrate</name>
    </ligand>
</feature>
<dbReference type="RefSeq" id="WP_371387203.1">
    <property type="nucleotide sequence ID" value="NZ_JBGLYH010000039.1"/>
</dbReference>
<feature type="domain" description="Fumarase C C-terminal" evidence="5">
    <location>
        <begin position="406"/>
        <end position="458"/>
    </location>
</feature>
<evidence type="ECO:0000256" key="3">
    <source>
        <dbReference type="HAMAP-Rule" id="MF_00743"/>
    </source>
</evidence>
<dbReference type="PANTHER" id="PTHR11444">
    <property type="entry name" value="ASPARTATEAMMONIA/ARGININOSUCCINATE/ADENYLOSUCCINATE LYASE"/>
    <property type="match status" value="1"/>
</dbReference>
<dbReference type="InterPro" id="IPR020557">
    <property type="entry name" value="Fumarate_lyase_CS"/>
</dbReference>
<dbReference type="InterPro" id="IPR024083">
    <property type="entry name" value="Fumarase/histidase_N"/>
</dbReference>
<dbReference type="PROSITE" id="PS00163">
    <property type="entry name" value="FUMARATE_LYASES"/>
    <property type="match status" value="1"/>
</dbReference>
<dbReference type="InterPro" id="IPR018951">
    <property type="entry name" value="Fumarase_C_C"/>
</dbReference>
<evidence type="ECO:0000259" key="4">
    <source>
        <dbReference type="Pfam" id="PF00206"/>
    </source>
</evidence>
<keyword evidence="3" id="KW-0963">Cytoplasm</keyword>
<feature type="binding site" evidence="3">
    <location>
        <position position="185"/>
    </location>
    <ligand>
        <name>substrate</name>
    </ligand>
</feature>
<comment type="catalytic activity">
    <reaction evidence="3">
        <text>(S)-malate = fumarate + H2O</text>
        <dbReference type="Rhea" id="RHEA:12460"/>
        <dbReference type="ChEBI" id="CHEBI:15377"/>
        <dbReference type="ChEBI" id="CHEBI:15589"/>
        <dbReference type="ChEBI" id="CHEBI:29806"/>
        <dbReference type="EC" id="4.2.1.2"/>
    </reaction>
</comment>
<proteinExistence type="inferred from homology"/>